<accession>A0A437RQU2</accession>
<proteinExistence type="predicted"/>
<keyword evidence="3" id="KW-1185">Reference proteome</keyword>
<protein>
    <submittedName>
        <fullName evidence="2">CinA family protein</fullName>
    </submittedName>
</protein>
<dbReference type="Proteomes" id="UP000285575">
    <property type="component" value="Unassembled WGS sequence"/>
</dbReference>
<reference evidence="2 3" key="1">
    <citation type="submission" date="2019-01" db="EMBL/GenBank/DDBJ databases">
        <authorList>
            <person name="Chen W.-M."/>
        </authorList>
    </citation>
    <scope>NUCLEOTIDE SEQUENCE [LARGE SCALE GENOMIC DNA]</scope>
    <source>
        <strain evidence="2 3">KYPY4</strain>
    </source>
</reference>
<dbReference type="InterPro" id="IPR008136">
    <property type="entry name" value="CinA_C"/>
</dbReference>
<evidence type="ECO:0000259" key="1">
    <source>
        <dbReference type="Pfam" id="PF02464"/>
    </source>
</evidence>
<organism evidence="2 3">
    <name type="scientific">Rubrivivax rivuli</name>
    <dbReference type="NCBI Taxonomy" id="1862385"/>
    <lineage>
        <taxon>Bacteria</taxon>
        <taxon>Pseudomonadati</taxon>
        <taxon>Pseudomonadota</taxon>
        <taxon>Betaproteobacteria</taxon>
        <taxon>Burkholderiales</taxon>
        <taxon>Sphaerotilaceae</taxon>
        <taxon>Rubrivivax</taxon>
    </lineage>
</organism>
<evidence type="ECO:0000313" key="2">
    <source>
        <dbReference type="EMBL" id="RVU49174.1"/>
    </source>
</evidence>
<name>A0A437RQU2_9BURK</name>
<feature type="domain" description="CinA C-terminal" evidence="1">
    <location>
        <begin position="11"/>
        <end position="158"/>
    </location>
</feature>
<dbReference type="OrthoDB" id="9801454at2"/>
<dbReference type="Gene3D" id="3.90.950.20">
    <property type="entry name" value="CinA-like"/>
    <property type="match status" value="1"/>
</dbReference>
<dbReference type="EMBL" id="SACR01000001">
    <property type="protein sequence ID" value="RVU49174.1"/>
    <property type="molecule type" value="Genomic_DNA"/>
</dbReference>
<dbReference type="SUPFAM" id="SSF142433">
    <property type="entry name" value="CinA-like"/>
    <property type="match status" value="1"/>
</dbReference>
<sequence>MEFLSLKTPLQDLAAALRARNWRLATAESCTGGLIAAACTSLAGSSDWFERGFVTYSNEAKTELLGVPPALIAAHGAVSEEVARAMVQGALQHAPVQLAVAVTGIAGPGGAVPGKPVGTVWLAWGTAAQVQAERLQLDGDRGAVRSATVAAALRRLNEAARTEAAA</sequence>
<dbReference type="Pfam" id="PF02464">
    <property type="entry name" value="CinA"/>
    <property type="match status" value="1"/>
</dbReference>
<dbReference type="AlphaFoldDB" id="A0A437RQU2"/>
<gene>
    <name evidence="2" type="ORF">EOE66_00895</name>
</gene>
<dbReference type="InterPro" id="IPR036653">
    <property type="entry name" value="CinA-like_C"/>
</dbReference>
<comment type="caution">
    <text evidence="2">The sequence shown here is derived from an EMBL/GenBank/DDBJ whole genome shotgun (WGS) entry which is preliminary data.</text>
</comment>
<evidence type="ECO:0000313" key="3">
    <source>
        <dbReference type="Proteomes" id="UP000285575"/>
    </source>
</evidence>
<dbReference type="RefSeq" id="WP_128226813.1">
    <property type="nucleotide sequence ID" value="NZ_SACR01000001.1"/>
</dbReference>
<dbReference type="NCBIfam" id="TIGR00199">
    <property type="entry name" value="PncC_domain"/>
    <property type="match status" value="1"/>
</dbReference>